<evidence type="ECO:0008006" key="3">
    <source>
        <dbReference type="Google" id="ProtNLM"/>
    </source>
</evidence>
<comment type="caution">
    <text evidence="1">The sequence shown here is derived from an EMBL/GenBank/DDBJ whole genome shotgun (WGS) entry which is preliminary data.</text>
</comment>
<name>A0A2P4QBT6_RHIID</name>
<organism evidence="1 2">
    <name type="scientific">Rhizophagus irregularis (strain DAOM 181602 / DAOM 197198 / MUCL 43194)</name>
    <name type="common">Arbuscular mycorrhizal fungus</name>
    <name type="synonym">Glomus intraradices</name>
    <dbReference type="NCBI Taxonomy" id="747089"/>
    <lineage>
        <taxon>Eukaryota</taxon>
        <taxon>Fungi</taxon>
        <taxon>Fungi incertae sedis</taxon>
        <taxon>Mucoromycota</taxon>
        <taxon>Glomeromycotina</taxon>
        <taxon>Glomeromycetes</taxon>
        <taxon>Glomerales</taxon>
        <taxon>Glomeraceae</taxon>
        <taxon>Rhizophagus</taxon>
    </lineage>
</organism>
<reference evidence="1 2" key="1">
    <citation type="journal article" date="2013" name="Proc. Natl. Acad. Sci. U.S.A.">
        <title>Genome of an arbuscular mycorrhizal fungus provides insight into the oldest plant symbiosis.</title>
        <authorList>
            <person name="Tisserant E."/>
            <person name="Malbreil M."/>
            <person name="Kuo A."/>
            <person name="Kohler A."/>
            <person name="Symeonidi A."/>
            <person name="Balestrini R."/>
            <person name="Charron P."/>
            <person name="Duensing N."/>
            <person name="Frei Dit Frey N."/>
            <person name="Gianinazzi-Pearson V."/>
            <person name="Gilbert L.B."/>
            <person name="Handa Y."/>
            <person name="Herr J.R."/>
            <person name="Hijri M."/>
            <person name="Koul R."/>
            <person name="Kawaguchi M."/>
            <person name="Krajinski F."/>
            <person name="Lammers P.J."/>
            <person name="Masclaux F.G."/>
            <person name="Murat C."/>
            <person name="Morin E."/>
            <person name="Ndikumana S."/>
            <person name="Pagni M."/>
            <person name="Petitpierre D."/>
            <person name="Requena N."/>
            <person name="Rosikiewicz P."/>
            <person name="Riley R."/>
            <person name="Saito K."/>
            <person name="San Clemente H."/>
            <person name="Shapiro H."/>
            <person name="van Tuinen D."/>
            <person name="Becard G."/>
            <person name="Bonfante P."/>
            <person name="Paszkowski U."/>
            <person name="Shachar-Hill Y.Y."/>
            <person name="Tuskan G.A."/>
            <person name="Young P.W."/>
            <person name="Sanders I.R."/>
            <person name="Henrissat B."/>
            <person name="Rensing S.A."/>
            <person name="Grigoriev I.V."/>
            <person name="Corradi N."/>
            <person name="Roux C."/>
            <person name="Martin F."/>
        </authorList>
    </citation>
    <scope>NUCLEOTIDE SEQUENCE [LARGE SCALE GENOMIC DNA]</scope>
    <source>
        <strain evidence="1 2">DAOM 197198</strain>
    </source>
</reference>
<keyword evidence="2" id="KW-1185">Reference proteome</keyword>
<dbReference type="Proteomes" id="UP000018888">
    <property type="component" value="Unassembled WGS sequence"/>
</dbReference>
<evidence type="ECO:0000313" key="1">
    <source>
        <dbReference type="EMBL" id="POG75095.1"/>
    </source>
</evidence>
<dbReference type="VEuPathDB" id="FungiDB:RhiirFUN_002240"/>
<reference evidence="1 2" key="2">
    <citation type="journal article" date="2018" name="New Phytol.">
        <title>High intraspecific genome diversity in the model arbuscular mycorrhizal symbiont Rhizophagus irregularis.</title>
        <authorList>
            <person name="Chen E.C.H."/>
            <person name="Morin E."/>
            <person name="Beaudet D."/>
            <person name="Noel J."/>
            <person name="Yildirir G."/>
            <person name="Ndikumana S."/>
            <person name="Charron P."/>
            <person name="St-Onge C."/>
            <person name="Giorgi J."/>
            <person name="Kruger M."/>
            <person name="Marton T."/>
            <person name="Ropars J."/>
            <person name="Grigoriev I.V."/>
            <person name="Hainaut M."/>
            <person name="Henrissat B."/>
            <person name="Roux C."/>
            <person name="Martin F."/>
            <person name="Corradi N."/>
        </authorList>
    </citation>
    <scope>NUCLEOTIDE SEQUENCE [LARGE SCALE GENOMIC DNA]</scope>
    <source>
        <strain evidence="1 2">DAOM 197198</strain>
    </source>
</reference>
<protein>
    <recommendedName>
        <fullName evidence="3">Crinkler family protein</fullName>
    </recommendedName>
</protein>
<proteinExistence type="predicted"/>
<dbReference type="EMBL" id="AUPC02000065">
    <property type="protein sequence ID" value="POG75095.1"/>
    <property type="molecule type" value="Genomic_DNA"/>
</dbReference>
<sequence>MCRLCKKDKESFSLDQEPDQLSEDEKANLFIYLTGNDTILVEVKNLCNLWQTNSAKLKYLKGLSKKFALVIVEQPDTVKRTYDQADLADNSAKICGELIQRFETIPTKAEELQSLINRQLLQKWPVTSDEEQIYPEMKDYVCMTENEHAMIRVPLETFNKYICGALPIEIDQDKADSETTMIGSKQPDFLCWIKKLLLFKGEEKASSSEFNTAVEELKEKFNVLDPICFTKKKPSILSPLTSELNASNLVDRITILCTVVNIARIILIISDNIPNTLIPLGK</sequence>
<dbReference type="AlphaFoldDB" id="A0A2P4QBT6"/>
<accession>A0A2P4QBT6</accession>
<evidence type="ECO:0000313" key="2">
    <source>
        <dbReference type="Proteomes" id="UP000018888"/>
    </source>
</evidence>
<gene>
    <name evidence="1" type="ORF">GLOIN_2v1770700</name>
</gene>